<feature type="transmembrane region" description="Helical" evidence="9">
    <location>
        <begin position="161"/>
        <end position="185"/>
    </location>
</feature>
<dbReference type="EMBL" id="CAXITT010000323">
    <property type="protein sequence ID" value="CAL1539033.1"/>
    <property type="molecule type" value="Genomic_DNA"/>
</dbReference>
<feature type="transmembrane region" description="Helical" evidence="9">
    <location>
        <begin position="101"/>
        <end position="121"/>
    </location>
</feature>
<keyword evidence="6 9" id="KW-0472">Membrane</keyword>
<name>A0AAV2HXY6_LYMST</name>
<evidence type="ECO:0000259" key="10">
    <source>
        <dbReference type="PROSITE" id="PS50262"/>
    </source>
</evidence>
<dbReference type="PANTHER" id="PTHR24230:SF163">
    <property type="entry name" value="CORAZONIN RECEPTOR, ISOFORM B"/>
    <property type="match status" value="1"/>
</dbReference>
<feature type="domain" description="G-protein coupled receptors family 1 profile" evidence="10">
    <location>
        <begin position="1"/>
        <end position="282"/>
    </location>
</feature>
<keyword evidence="7" id="KW-0675">Receptor</keyword>
<protein>
    <recommendedName>
        <fullName evidence="10">G-protein coupled receptors family 1 profile domain-containing protein</fullName>
    </recommendedName>
</protein>
<accession>A0AAV2HXY6</accession>
<evidence type="ECO:0000313" key="11">
    <source>
        <dbReference type="EMBL" id="CAL1539033.1"/>
    </source>
</evidence>
<comment type="subcellular location">
    <subcellularLocation>
        <location evidence="1">Cell membrane</location>
        <topology evidence="1">Multi-pass membrane protein</topology>
    </subcellularLocation>
</comment>
<evidence type="ECO:0000256" key="6">
    <source>
        <dbReference type="ARBA" id="ARBA00023136"/>
    </source>
</evidence>
<dbReference type="GO" id="GO:0008528">
    <property type="term" value="F:G protein-coupled peptide receptor activity"/>
    <property type="evidence" value="ECO:0007669"/>
    <property type="project" value="TreeGrafter"/>
</dbReference>
<dbReference type="Proteomes" id="UP001497497">
    <property type="component" value="Unassembled WGS sequence"/>
</dbReference>
<feature type="transmembrane region" description="Helical" evidence="9">
    <location>
        <begin position="12"/>
        <end position="44"/>
    </location>
</feature>
<evidence type="ECO:0000256" key="9">
    <source>
        <dbReference type="SAM" id="Phobius"/>
    </source>
</evidence>
<dbReference type="Pfam" id="PF00001">
    <property type="entry name" value="7tm_1"/>
    <property type="match status" value="1"/>
</dbReference>
<gene>
    <name evidence="11" type="ORF">GSLYS_00012854001</name>
</gene>
<evidence type="ECO:0000256" key="7">
    <source>
        <dbReference type="ARBA" id="ARBA00023170"/>
    </source>
</evidence>
<evidence type="ECO:0000256" key="3">
    <source>
        <dbReference type="ARBA" id="ARBA00022692"/>
    </source>
</evidence>
<evidence type="ECO:0000256" key="2">
    <source>
        <dbReference type="ARBA" id="ARBA00022475"/>
    </source>
</evidence>
<dbReference type="GO" id="GO:0005886">
    <property type="term" value="C:plasma membrane"/>
    <property type="evidence" value="ECO:0007669"/>
    <property type="project" value="UniProtKB-SubCell"/>
</dbReference>
<dbReference type="Gene3D" id="1.20.1070.10">
    <property type="entry name" value="Rhodopsin 7-helix transmembrane proteins"/>
    <property type="match status" value="1"/>
</dbReference>
<evidence type="ECO:0000256" key="4">
    <source>
        <dbReference type="ARBA" id="ARBA00022989"/>
    </source>
</evidence>
<organism evidence="11 12">
    <name type="scientific">Lymnaea stagnalis</name>
    <name type="common">Great pond snail</name>
    <name type="synonym">Helix stagnalis</name>
    <dbReference type="NCBI Taxonomy" id="6523"/>
    <lineage>
        <taxon>Eukaryota</taxon>
        <taxon>Metazoa</taxon>
        <taxon>Spiralia</taxon>
        <taxon>Lophotrochozoa</taxon>
        <taxon>Mollusca</taxon>
        <taxon>Gastropoda</taxon>
        <taxon>Heterobranchia</taxon>
        <taxon>Euthyneura</taxon>
        <taxon>Panpulmonata</taxon>
        <taxon>Hygrophila</taxon>
        <taxon>Lymnaeoidea</taxon>
        <taxon>Lymnaeidae</taxon>
        <taxon>Lymnaea</taxon>
    </lineage>
</organism>
<keyword evidence="2" id="KW-1003">Cell membrane</keyword>
<dbReference type="InterPro" id="IPR000276">
    <property type="entry name" value="GPCR_Rhodpsn"/>
</dbReference>
<reference evidence="11 12" key="1">
    <citation type="submission" date="2024-04" db="EMBL/GenBank/DDBJ databases">
        <authorList>
            <consortium name="Genoscope - CEA"/>
            <person name="William W."/>
        </authorList>
    </citation>
    <scope>NUCLEOTIDE SEQUENCE [LARGE SCALE GENOMIC DNA]</scope>
</reference>
<comment type="caution">
    <text evidence="11">The sequence shown here is derived from an EMBL/GenBank/DDBJ whole genome shotgun (WGS) entry which is preliminary data.</text>
</comment>
<dbReference type="PANTHER" id="PTHR24230">
    <property type="entry name" value="G-PROTEIN COUPLED RECEPTOR"/>
    <property type="match status" value="1"/>
</dbReference>
<evidence type="ECO:0000256" key="1">
    <source>
        <dbReference type="ARBA" id="ARBA00004651"/>
    </source>
</evidence>
<keyword evidence="5" id="KW-0297">G-protein coupled receptor</keyword>
<keyword evidence="4 9" id="KW-1133">Transmembrane helix</keyword>
<feature type="transmembrane region" description="Helical" evidence="9">
    <location>
        <begin position="266"/>
        <end position="285"/>
    </location>
</feature>
<dbReference type="PROSITE" id="PS50262">
    <property type="entry name" value="G_PROTEIN_RECEP_F1_2"/>
    <property type="match status" value="1"/>
</dbReference>
<proteinExistence type="predicted"/>
<dbReference type="InterPro" id="IPR017452">
    <property type="entry name" value="GPCR_Rhodpsn_7TM"/>
</dbReference>
<dbReference type="SUPFAM" id="SSF81321">
    <property type="entry name" value="Family A G protein-coupled receptor-like"/>
    <property type="match status" value="1"/>
</dbReference>
<evidence type="ECO:0000256" key="8">
    <source>
        <dbReference type="ARBA" id="ARBA00023224"/>
    </source>
</evidence>
<dbReference type="AlphaFoldDB" id="A0AAV2HXY6"/>
<dbReference type="GO" id="GO:0007218">
    <property type="term" value="P:neuropeptide signaling pathway"/>
    <property type="evidence" value="ECO:0007669"/>
    <property type="project" value="TreeGrafter"/>
</dbReference>
<feature type="transmembrane region" description="Helical" evidence="9">
    <location>
        <begin position="223"/>
        <end position="246"/>
    </location>
</feature>
<sequence length="305" mass="34697">MIILSRLGLKSSMWVGGFALSLTDFIVTTLQIAVSCCYILNYVYPESDVDMVMLGVFALGSIRYAGFYISMWITTVISVERCFCVVFPFKVKRLFTRSRCVFAIVVIYCVYFSLILPVYIFEKIAWIDIYSIQNNVTVKKKLLTAIYSEESLNLEIIIDTIGAVALSVTSQAILIVCTIWMTCALKASSNIRQNKESLYDPNKSAFKIKTSELSTRERKLIKVVIGLAFVLTFCNIPRYGVLAAYLSIPGLTGEEYKHLGAFMWDISDFFGTLNCSSNFFVYWFVNSHFRNSLKQLFRLGPTERQ</sequence>
<keyword evidence="3 9" id="KW-0812">Transmembrane</keyword>
<evidence type="ECO:0000256" key="5">
    <source>
        <dbReference type="ARBA" id="ARBA00023040"/>
    </source>
</evidence>
<feature type="transmembrane region" description="Helical" evidence="9">
    <location>
        <begin position="64"/>
        <end position="89"/>
    </location>
</feature>
<keyword evidence="8" id="KW-0807">Transducer</keyword>
<keyword evidence="12" id="KW-1185">Reference proteome</keyword>
<evidence type="ECO:0000313" key="12">
    <source>
        <dbReference type="Proteomes" id="UP001497497"/>
    </source>
</evidence>